<keyword evidence="1" id="KW-0812">Transmembrane</keyword>
<name>K6UCU4_PLACD</name>
<dbReference type="Proteomes" id="UP000006319">
    <property type="component" value="Chromosome 6"/>
</dbReference>
<dbReference type="EMBL" id="DF157098">
    <property type="protein sequence ID" value="GAB65456.1"/>
    <property type="molecule type" value="Genomic_DNA"/>
</dbReference>
<keyword evidence="1" id="KW-0472">Membrane</keyword>
<dbReference type="VEuPathDB" id="PlasmoDB:PCYB_061880"/>
<organism evidence="2 3">
    <name type="scientific">Plasmodium cynomolgi (strain B)</name>
    <dbReference type="NCBI Taxonomy" id="1120755"/>
    <lineage>
        <taxon>Eukaryota</taxon>
        <taxon>Sar</taxon>
        <taxon>Alveolata</taxon>
        <taxon>Apicomplexa</taxon>
        <taxon>Aconoidasida</taxon>
        <taxon>Haemosporida</taxon>
        <taxon>Plasmodiidae</taxon>
        <taxon>Plasmodium</taxon>
        <taxon>Plasmodium (Plasmodium)</taxon>
    </lineage>
</organism>
<sequence>RTFIPTPPWGGNSPHGFVAKLGKLAPTEGKQSTRTDKRTLYLTVHTKSKESTELKDTNEPPTATSKVRTILNKYKIHITYYSVFFSLFSMFSYCVIRLLLMVLHEPISVKMVKERVLMDQALVEEYGNITFSRFWTGYINEDHARVIINIKSDTKKNKKGKIIGNLVKQKDDTWVIKTLTYYTVKKNDNLDTDDLKTLRPSGGQGSGCPVGHESLVTRRIKG</sequence>
<proteinExistence type="predicted"/>
<dbReference type="AlphaFoldDB" id="K6UCU4"/>
<keyword evidence="1" id="KW-1133">Transmembrane helix</keyword>
<accession>K6UCU4</accession>
<protein>
    <submittedName>
        <fullName evidence="2">Uncharacterized protein</fullName>
    </submittedName>
</protein>
<feature type="non-terminal residue" evidence="2">
    <location>
        <position position="222"/>
    </location>
</feature>
<evidence type="ECO:0000313" key="3">
    <source>
        <dbReference type="Proteomes" id="UP000006319"/>
    </source>
</evidence>
<evidence type="ECO:0000313" key="2">
    <source>
        <dbReference type="EMBL" id="GAB65456.1"/>
    </source>
</evidence>
<reference evidence="2 3" key="1">
    <citation type="journal article" date="2012" name="Nat. Genet.">
        <title>Plasmodium cynomolgi genome sequences provide insight into Plasmodium vivax and the monkey malaria clade.</title>
        <authorList>
            <person name="Tachibana S."/>
            <person name="Sullivan S.A."/>
            <person name="Kawai S."/>
            <person name="Nakamura S."/>
            <person name="Kim H.R."/>
            <person name="Goto N."/>
            <person name="Arisue N."/>
            <person name="Palacpac N.M.Q."/>
            <person name="Honma H."/>
            <person name="Yagi M."/>
            <person name="Tougan T."/>
            <person name="Katakai Y."/>
            <person name="Kaneko O."/>
            <person name="Mita T."/>
            <person name="Kita K."/>
            <person name="Yasutomi Y."/>
            <person name="Sutton P.L."/>
            <person name="Shakhbatyan R."/>
            <person name="Horii T."/>
            <person name="Yasunaga T."/>
            <person name="Barnwell J.W."/>
            <person name="Escalante A.A."/>
            <person name="Carlton J.M."/>
            <person name="Tanabe K."/>
        </authorList>
    </citation>
    <scope>NUCLEOTIDE SEQUENCE [LARGE SCALE GENOMIC DNA]</scope>
    <source>
        <strain evidence="2 3">B</strain>
    </source>
</reference>
<dbReference type="OMA" id="WTGYINE"/>
<dbReference type="OrthoDB" id="377888at2759"/>
<dbReference type="eggNOG" id="ENOG502QXQ1">
    <property type="taxonomic scope" value="Eukaryota"/>
</dbReference>
<gene>
    <name evidence="2" type="ORF">PCYB_061880</name>
</gene>
<keyword evidence="3" id="KW-1185">Reference proteome</keyword>
<dbReference type="KEGG" id="pcy:PCYB_061880"/>
<dbReference type="GeneID" id="14691927"/>
<feature type="transmembrane region" description="Helical" evidence="1">
    <location>
        <begin position="78"/>
        <end position="103"/>
    </location>
</feature>
<dbReference type="RefSeq" id="XP_004221403.1">
    <property type="nucleotide sequence ID" value="XM_004221355.1"/>
</dbReference>
<evidence type="ECO:0000256" key="1">
    <source>
        <dbReference type="SAM" id="Phobius"/>
    </source>
</evidence>
<feature type="non-terminal residue" evidence="2">
    <location>
        <position position="1"/>
    </location>
</feature>